<dbReference type="InterPro" id="IPR026961">
    <property type="entry name" value="PGG_dom"/>
</dbReference>
<dbReference type="EMBL" id="JAUJYO010000012">
    <property type="protein sequence ID" value="KAK1302857.1"/>
    <property type="molecule type" value="Genomic_DNA"/>
</dbReference>
<evidence type="ECO:0000313" key="10">
    <source>
        <dbReference type="EMBL" id="KAK1302857.1"/>
    </source>
</evidence>
<dbReference type="Gene3D" id="1.25.40.20">
    <property type="entry name" value="Ankyrin repeat-containing domain"/>
    <property type="match status" value="1"/>
</dbReference>
<keyword evidence="6 8" id="KW-0472">Membrane</keyword>
<keyword evidence="11" id="KW-1185">Reference proteome</keyword>
<reference evidence="10" key="1">
    <citation type="journal article" date="2023" name="Nat. Commun.">
        <title>Diploid and tetraploid genomes of Acorus and the evolution of monocots.</title>
        <authorList>
            <person name="Ma L."/>
            <person name="Liu K.W."/>
            <person name="Li Z."/>
            <person name="Hsiao Y.Y."/>
            <person name="Qi Y."/>
            <person name="Fu T."/>
            <person name="Tang G.D."/>
            <person name="Zhang D."/>
            <person name="Sun W.H."/>
            <person name="Liu D.K."/>
            <person name="Li Y."/>
            <person name="Chen G.Z."/>
            <person name="Liu X.D."/>
            <person name="Liao X.Y."/>
            <person name="Jiang Y.T."/>
            <person name="Yu X."/>
            <person name="Hao Y."/>
            <person name="Huang J."/>
            <person name="Zhao X.W."/>
            <person name="Ke S."/>
            <person name="Chen Y.Y."/>
            <person name="Wu W.L."/>
            <person name="Hsu J.L."/>
            <person name="Lin Y.F."/>
            <person name="Huang M.D."/>
            <person name="Li C.Y."/>
            <person name="Huang L."/>
            <person name="Wang Z.W."/>
            <person name="Zhao X."/>
            <person name="Zhong W.Y."/>
            <person name="Peng D.H."/>
            <person name="Ahmad S."/>
            <person name="Lan S."/>
            <person name="Zhang J.S."/>
            <person name="Tsai W.C."/>
            <person name="Van de Peer Y."/>
            <person name="Liu Z.J."/>
        </authorList>
    </citation>
    <scope>NUCLEOTIDE SEQUENCE</scope>
    <source>
        <strain evidence="10">CP</strain>
    </source>
</reference>
<evidence type="ECO:0000256" key="8">
    <source>
        <dbReference type="SAM" id="Phobius"/>
    </source>
</evidence>
<protein>
    <submittedName>
        <fullName evidence="10">Ankyrin repeat-containing protein</fullName>
    </submittedName>
</protein>
<feature type="domain" description="PGG" evidence="9">
    <location>
        <begin position="343"/>
        <end position="452"/>
    </location>
</feature>
<evidence type="ECO:0000256" key="5">
    <source>
        <dbReference type="ARBA" id="ARBA00023043"/>
    </source>
</evidence>
<evidence type="ECO:0000256" key="1">
    <source>
        <dbReference type="ARBA" id="ARBA00004141"/>
    </source>
</evidence>
<evidence type="ECO:0000259" key="9">
    <source>
        <dbReference type="Pfam" id="PF13962"/>
    </source>
</evidence>
<feature type="transmembrane region" description="Helical" evidence="8">
    <location>
        <begin position="431"/>
        <end position="453"/>
    </location>
</feature>
<comment type="subcellular location">
    <subcellularLocation>
        <location evidence="1">Membrane</location>
        <topology evidence="1">Multi-pass membrane protein</topology>
    </subcellularLocation>
</comment>
<dbReference type="Pfam" id="PF13962">
    <property type="entry name" value="PGG"/>
    <property type="match status" value="1"/>
</dbReference>
<dbReference type="Pfam" id="PF12796">
    <property type="entry name" value="Ank_2"/>
    <property type="match status" value="3"/>
</dbReference>
<keyword evidence="4 8" id="KW-1133">Transmembrane helix</keyword>
<keyword evidence="3" id="KW-0677">Repeat</keyword>
<evidence type="ECO:0000256" key="7">
    <source>
        <dbReference type="PROSITE-ProRule" id="PRU00023"/>
    </source>
</evidence>
<dbReference type="SUPFAM" id="SSF48403">
    <property type="entry name" value="Ankyrin repeat"/>
    <property type="match status" value="1"/>
</dbReference>
<evidence type="ECO:0000256" key="2">
    <source>
        <dbReference type="ARBA" id="ARBA00022692"/>
    </source>
</evidence>
<organism evidence="10 11">
    <name type="scientific">Acorus calamus</name>
    <name type="common">Sweet flag</name>
    <dbReference type="NCBI Taxonomy" id="4465"/>
    <lineage>
        <taxon>Eukaryota</taxon>
        <taxon>Viridiplantae</taxon>
        <taxon>Streptophyta</taxon>
        <taxon>Embryophyta</taxon>
        <taxon>Tracheophyta</taxon>
        <taxon>Spermatophyta</taxon>
        <taxon>Magnoliopsida</taxon>
        <taxon>Liliopsida</taxon>
        <taxon>Acoraceae</taxon>
        <taxon>Acorus</taxon>
    </lineage>
</organism>
<feature type="repeat" description="ANK" evidence="7">
    <location>
        <begin position="81"/>
        <end position="104"/>
    </location>
</feature>
<dbReference type="PANTHER" id="PTHR24186">
    <property type="entry name" value="PROTEIN PHOSPHATASE 1 REGULATORY SUBUNIT"/>
    <property type="match status" value="1"/>
</dbReference>
<gene>
    <name evidence="10" type="ORF">QJS10_CPB12g01378</name>
</gene>
<sequence length="533" mass="58541">MDTCLMISTQDFFAAVRSGDMDSLKGFIEGRPPEGVTALMSLKNDVGETALYLAAEKNLEEIFRYLLEFCDLETASIRPTHGLTAFHIAAKNGHLEIVKEFLSRWPSLCKICDSSNTSPLYSAAVKDKLDVVNAILDVDETAARIVRKNGKTSLHTAARYGNLHIVNALLVRDREIVSIIDKKGQTALHMAVKGQNTEIVEEILLADISILNSRDKKGNTALHMATRKWRSEEKVRMGGKIKMVELLLSYESIEVNAVNNQHETALDLAEKIPYGRSSLVTLDALREAGAKYAKNIGESNEAMELRRTVSDIKHEVHTQLLQNANTNQKVRGIAKDLRKLHREAVQNTINSVTVVAVLIASIAFMSIFNLPGQYIQSGDDVGKANIADFLGFKVFCILNAIALFISLAVVVVQITLVAWETGAQKQIVSVVNKLMWIACLSTCGAFLSLAFLVVGTQGLWMAITITVIGGSMLVVTLLIMCYLVLKQRFCGFNDDSQRRIRRGGGSKSFSSIYSGISDVDAYTSGRGTSIYAL</sequence>
<dbReference type="InterPro" id="IPR036770">
    <property type="entry name" value="Ankyrin_rpt-contain_sf"/>
</dbReference>
<keyword evidence="2 8" id="KW-0812">Transmembrane</keyword>
<accession>A0AAV9DS88</accession>
<feature type="transmembrane region" description="Helical" evidence="8">
    <location>
        <begin position="348"/>
        <end position="370"/>
    </location>
</feature>
<dbReference type="GO" id="GO:0005886">
    <property type="term" value="C:plasma membrane"/>
    <property type="evidence" value="ECO:0007669"/>
    <property type="project" value="TreeGrafter"/>
</dbReference>
<evidence type="ECO:0000313" key="11">
    <source>
        <dbReference type="Proteomes" id="UP001180020"/>
    </source>
</evidence>
<proteinExistence type="predicted"/>
<comment type="caution">
    <text evidence="10">The sequence shown here is derived from an EMBL/GenBank/DDBJ whole genome shotgun (WGS) entry which is preliminary data.</text>
</comment>
<feature type="repeat" description="ANK" evidence="7">
    <location>
        <begin position="183"/>
        <end position="216"/>
    </location>
</feature>
<dbReference type="SMART" id="SM00248">
    <property type="entry name" value="ANK"/>
    <property type="match status" value="6"/>
</dbReference>
<dbReference type="PROSITE" id="PS50297">
    <property type="entry name" value="ANK_REP_REGION"/>
    <property type="match status" value="3"/>
</dbReference>
<dbReference type="Proteomes" id="UP001180020">
    <property type="component" value="Unassembled WGS sequence"/>
</dbReference>
<dbReference type="AlphaFoldDB" id="A0AAV9DS88"/>
<evidence type="ECO:0000256" key="6">
    <source>
        <dbReference type="ARBA" id="ARBA00023136"/>
    </source>
</evidence>
<feature type="repeat" description="ANK" evidence="7">
    <location>
        <begin position="149"/>
        <end position="170"/>
    </location>
</feature>
<feature type="transmembrane region" description="Helical" evidence="8">
    <location>
        <begin position="390"/>
        <end position="419"/>
    </location>
</feature>
<feature type="transmembrane region" description="Helical" evidence="8">
    <location>
        <begin position="459"/>
        <end position="485"/>
    </location>
</feature>
<dbReference type="PROSITE" id="PS50088">
    <property type="entry name" value="ANK_REPEAT"/>
    <property type="match status" value="3"/>
</dbReference>
<keyword evidence="5 7" id="KW-0040">ANK repeat</keyword>
<evidence type="ECO:0000256" key="4">
    <source>
        <dbReference type="ARBA" id="ARBA00022989"/>
    </source>
</evidence>
<evidence type="ECO:0000256" key="3">
    <source>
        <dbReference type="ARBA" id="ARBA00022737"/>
    </source>
</evidence>
<dbReference type="PANTHER" id="PTHR24186:SF2">
    <property type="entry name" value="OS02G0735700 PROTEIN"/>
    <property type="match status" value="1"/>
</dbReference>
<dbReference type="InterPro" id="IPR002110">
    <property type="entry name" value="Ankyrin_rpt"/>
</dbReference>
<reference evidence="10" key="2">
    <citation type="submission" date="2023-06" db="EMBL/GenBank/DDBJ databases">
        <authorList>
            <person name="Ma L."/>
            <person name="Liu K.-W."/>
            <person name="Li Z."/>
            <person name="Hsiao Y.-Y."/>
            <person name="Qi Y."/>
            <person name="Fu T."/>
            <person name="Tang G."/>
            <person name="Zhang D."/>
            <person name="Sun W.-H."/>
            <person name="Liu D.-K."/>
            <person name="Li Y."/>
            <person name="Chen G.-Z."/>
            <person name="Liu X.-D."/>
            <person name="Liao X.-Y."/>
            <person name="Jiang Y.-T."/>
            <person name="Yu X."/>
            <person name="Hao Y."/>
            <person name="Huang J."/>
            <person name="Zhao X.-W."/>
            <person name="Ke S."/>
            <person name="Chen Y.-Y."/>
            <person name="Wu W.-L."/>
            <person name="Hsu J.-L."/>
            <person name="Lin Y.-F."/>
            <person name="Huang M.-D."/>
            <person name="Li C.-Y."/>
            <person name="Huang L."/>
            <person name="Wang Z.-W."/>
            <person name="Zhao X."/>
            <person name="Zhong W.-Y."/>
            <person name="Peng D.-H."/>
            <person name="Ahmad S."/>
            <person name="Lan S."/>
            <person name="Zhang J.-S."/>
            <person name="Tsai W.-C."/>
            <person name="Van De Peer Y."/>
            <person name="Liu Z.-J."/>
        </authorList>
    </citation>
    <scope>NUCLEOTIDE SEQUENCE</scope>
    <source>
        <strain evidence="10">CP</strain>
        <tissue evidence="10">Leaves</tissue>
    </source>
</reference>
<name>A0AAV9DS88_ACOCL</name>